<keyword evidence="2" id="KW-1185">Reference proteome</keyword>
<dbReference type="RefSeq" id="WP_166667301.1">
    <property type="nucleotide sequence ID" value="NZ_SOBG01000001.1"/>
</dbReference>
<sequence length="60" mass="7590">MKKNILLFLLLFNNIFSNEIFYKYSNLYNNTEYKIYSQNYFIDYNFFNVNYVEKKIKFQK</sequence>
<gene>
    <name evidence="1" type="ORF">EV215_0261</name>
</gene>
<accession>A0AA46E0C2</accession>
<dbReference type="EMBL" id="SOBG01000001">
    <property type="protein sequence ID" value="TDT72455.1"/>
    <property type="molecule type" value="Genomic_DNA"/>
</dbReference>
<name>A0AA46E0C2_9FUSO</name>
<dbReference type="Proteomes" id="UP000294678">
    <property type="component" value="Unassembled WGS sequence"/>
</dbReference>
<organism evidence="1 2">
    <name type="scientific">Hypnocyclicus thermotrophus</name>
    <dbReference type="NCBI Taxonomy" id="1627895"/>
    <lineage>
        <taxon>Bacteria</taxon>
        <taxon>Fusobacteriati</taxon>
        <taxon>Fusobacteriota</taxon>
        <taxon>Fusobacteriia</taxon>
        <taxon>Fusobacteriales</taxon>
        <taxon>Fusobacteriaceae</taxon>
        <taxon>Hypnocyclicus</taxon>
    </lineage>
</organism>
<protein>
    <submittedName>
        <fullName evidence="1">Uncharacterized protein</fullName>
    </submittedName>
</protein>
<reference evidence="1 2" key="1">
    <citation type="submission" date="2019-03" db="EMBL/GenBank/DDBJ databases">
        <title>Genomic Encyclopedia of Type Strains, Phase IV (KMG-IV): sequencing the most valuable type-strain genomes for metagenomic binning, comparative biology and taxonomic classification.</title>
        <authorList>
            <person name="Goeker M."/>
        </authorList>
    </citation>
    <scope>NUCLEOTIDE SEQUENCE [LARGE SCALE GENOMIC DNA]</scope>
    <source>
        <strain evidence="1 2">DSM 100055</strain>
    </source>
</reference>
<evidence type="ECO:0000313" key="2">
    <source>
        <dbReference type="Proteomes" id="UP000294678"/>
    </source>
</evidence>
<dbReference type="AlphaFoldDB" id="A0AA46E0C2"/>
<evidence type="ECO:0000313" key="1">
    <source>
        <dbReference type="EMBL" id="TDT72455.1"/>
    </source>
</evidence>
<proteinExistence type="predicted"/>
<comment type="caution">
    <text evidence="1">The sequence shown here is derived from an EMBL/GenBank/DDBJ whole genome shotgun (WGS) entry which is preliminary data.</text>
</comment>